<comment type="caution">
    <text evidence="7">The sequence shown here is derived from an EMBL/GenBank/DDBJ whole genome shotgun (WGS) entry which is preliminary data.</text>
</comment>
<feature type="transmembrane region" description="Helical" evidence="5">
    <location>
        <begin position="526"/>
        <end position="545"/>
    </location>
</feature>
<feature type="domain" description="ABC-2 type transporter transmembrane" evidence="6">
    <location>
        <begin position="495"/>
        <end position="698"/>
    </location>
</feature>
<reference evidence="7 8" key="1">
    <citation type="submission" date="2009-01" db="EMBL/GenBank/DDBJ databases">
        <authorList>
            <person name="Fulton L."/>
            <person name="Clifton S."/>
            <person name="Fulton B."/>
            <person name="Xu J."/>
            <person name="Minx P."/>
            <person name="Pepin K.H."/>
            <person name="Johnson M."/>
            <person name="Bhonagiri V."/>
            <person name="Nash W.E."/>
            <person name="Mardis E.R."/>
            <person name="Wilson R.K."/>
        </authorList>
    </citation>
    <scope>NUCLEOTIDE SEQUENCE [LARGE SCALE GENOMIC DNA]</scope>
    <source>
        <strain evidence="7 8">DSM 5476</strain>
    </source>
</reference>
<feature type="transmembrane region" description="Helical" evidence="5">
    <location>
        <begin position="680"/>
        <end position="701"/>
    </location>
</feature>
<dbReference type="AlphaFoldDB" id="C0EHQ4"/>
<accession>C0EHQ4</accession>
<evidence type="ECO:0000256" key="4">
    <source>
        <dbReference type="ARBA" id="ARBA00023136"/>
    </source>
</evidence>
<evidence type="ECO:0000256" key="5">
    <source>
        <dbReference type="SAM" id="Phobius"/>
    </source>
</evidence>
<organism evidence="7 8">
    <name type="scientific">[Clostridium] methylpentosum DSM 5476</name>
    <dbReference type="NCBI Taxonomy" id="537013"/>
    <lineage>
        <taxon>Bacteria</taxon>
        <taxon>Bacillati</taxon>
        <taxon>Bacillota</taxon>
        <taxon>Clostridia</taxon>
        <taxon>Eubacteriales</taxon>
        <taxon>Oscillospiraceae</taxon>
        <taxon>Oscillospiraceae incertae sedis</taxon>
    </lineage>
</organism>
<keyword evidence="8" id="KW-1185">Reference proteome</keyword>
<feature type="domain" description="ABC-2 type transporter transmembrane" evidence="6">
    <location>
        <begin position="28"/>
        <end position="169"/>
    </location>
</feature>
<evidence type="ECO:0000259" key="6">
    <source>
        <dbReference type="Pfam" id="PF12698"/>
    </source>
</evidence>
<feature type="transmembrane region" description="Helical" evidence="5">
    <location>
        <begin position="566"/>
        <end position="590"/>
    </location>
</feature>
<gene>
    <name evidence="7" type="ORF">CLOSTMETH_03399</name>
</gene>
<evidence type="ECO:0000256" key="2">
    <source>
        <dbReference type="ARBA" id="ARBA00022692"/>
    </source>
</evidence>
<dbReference type="Proteomes" id="UP000003340">
    <property type="component" value="Unassembled WGS sequence"/>
</dbReference>
<dbReference type="STRING" id="537013.CLOSTMETH_03399"/>
<dbReference type="NCBIfam" id="TIGR03062">
    <property type="entry name" value="pip_yhgE_Cterm"/>
    <property type="match status" value="1"/>
</dbReference>
<feature type="transmembrane region" description="Helical" evidence="5">
    <location>
        <begin position="626"/>
        <end position="645"/>
    </location>
</feature>
<feature type="transmembrane region" description="Helical" evidence="5">
    <location>
        <begin position="20"/>
        <end position="38"/>
    </location>
</feature>
<name>C0EHQ4_9FIRM</name>
<evidence type="ECO:0000256" key="3">
    <source>
        <dbReference type="ARBA" id="ARBA00022989"/>
    </source>
</evidence>
<reference evidence="7 8" key="2">
    <citation type="submission" date="2009-02" db="EMBL/GenBank/DDBJ databases">
        <title>Draft genome sequence of Clostridium methylpentosum (DSM 5476).</title>
        <authorList>
            <person name="Sudarsanam P."/>
            <person name="Ley R."/>
            <person name="Guruge J."/>
            <person name="Turnbaugh P.J."/>
            <person name="Mahowald M."/>
            <person name="Liep D."/>
            <person name="Gordon J."/>
        </authorList>
    </citation>
    <scope>NUCLEOTIDE SEQUENCE [LARGE SCALE GENOMIC DNA]</scope>
    <source>
        <strain evidence="7 8">DSM 5476</strain>
    </source>
</reference>
<dbReference type="Pfam" id="PF12698">
    <property type="entry name" value="ABC2_membrane_3"/>
    <property type="match status" value="2"/>
</dbReference>
<dbReference type="HOGENOM" id="CLU_004534_2_0_9"/>
<keyword evidence="4 5" id="KW-0472">Membrane</keyword>
<evidence type="ECO:0000313" key="8">
    <source>
        <dbReference type="Proteomes" id="UP000003340"/>
    </source>
</evidence>
<feature type="transmembrane region" description="Helical" evidence="5">
    <location>
        <begin position="596"/>
        <end position="614"/>
    </location>
</feature>
<dbReference type="NCBIfam" id="TIGR03061">
    <property type="entry name" value="pip_yhgE_Nterm"/>
    <property type="match status" value="1"/>
</dbReference>
<keyword evidence="2 5" id="KW-0812">Transmembrane</keyword>
<dbReference type="InterPro" id="IPR013525">
    <property type="entry name" value="ABC2_TM"/>
</dbReference>
<dbReference type="InterPro" id="IPR051328">
    <property type="entry name" value="T7SS_ABC-Transporter"/>
</dbReference>
<dbReference type="PANTHER" id="PTHR43077:SF10">
    <property type="entry name" value="TRANSPORT PERMEASE PROTEIN"/>
    <property type="match status" value="1"/>
</dbReference>
<comment type="subcellular location">
    <subcellularLocation>
        <location evidence="1">Membrane</location>
        <topology evidence="1">Multi-pass membrane protein</topology>
    </subcellularLocation>
</comment>
<dbReference type="GO" id="GO:0140359">
    <property type="term" value="F:ABC-type transporter activity"/>
    <property type="evidence" value="ECO:0007669"/>
    <property type="project" value="InterPro"/>
</dbReference>
<dbReference type="Gene3D" id="3.40.1710.10">
    <property type="entry name" value="abc type-2 transporter like domain"/>
    <property type="match status" value="1"/>
</dbReference>
<keyword evidence="3 5" id="KW-1133">Transmembrane helix</keyword>
<protein>
    <submittedName>
        <fullName evidence="7">YhgE/Pip domain protein</fullName>
    </submittedName>
</protein>
<proteinExistence type="predicted"/>
<dbReference type="eggNOG" id="COG1511">
    <property type="taxonomic scope" value="Bacteria"/>
</dbReference>
<sequence>MHNIFAIFWRDLKRIVKNPMALIVAIGITVLPCLYAWFNIAACWDPYGNTNGIKVAVANTDSGVSLDGVEVNIGDLVVQNLRENDQIGWQFVDEEDALDGVKSGRYYAAVVIPTDFSEGIASILSDDIQKTSIEYYVNEKKNAIAPKITDKGVGVIQQQVNSTFISSVTEVIGKVLNLTDEELNKRGIDPVDKLLENLNKIDADLGQVSTAIDAFKSASLSIDDLLKTTQLNLPDDASKLVEDSQKTVSDLTGVINSSKSASERIGGAIGEILEIVSGQAGELENGITEAFDILATDSAKAAEELLKLKQPCYDIISLNNTLSTTLQELNSKLPVPLEGITRIIEKLGNSTAKQQAILAKIDEVAAAITSAGSAPAEAQKELLALIGEGKQAASDASGDFKATVLPQLNTTLGHLYDTLGDVSGLLTKAGDAVPKINSTLGGVSSALGHTIEALDSTNALIKTGREKIGGIVTELSSVSEDERWEKLLEIIRNDPSIASDFMSSPVEINSNSFYPIENYGSALAPFYSILAIWVGGLILCAILKTKVAEDDRLNNFKPYQVYFGRYLLFMAFGILQTLIICIGDIWFLGIQCLNKPLFILAGVLASIVFTNIIYTLTMSFGDIGKAIAVILLVVQVAGAGGTFPVEVMPEFFGAVNPWLPFTAGINAMRETIGGIYQNAYLIDLLKLLAYLPISLFIGLVLRKPVAKFNDFFTEKLEETQLM</sequence>
<evidence type="ECO:0000256" key="1">
    <source>
        <dbReference type="ARBA" id="ARBA00004141"/>
    </source>
</evidence>
<evidence type="ECO:0000313" key="7">
    <source>
        <dbReference type="EMBL" id="EEG28984.1"/>
    </source>
</evidence>
<dbReference type="InterPro" id="IPR017500">
    <property type="entry name" value="Phage_infect_YhgE_N"/>
</dbReference>
<dbReference type="PANTHER" id="PTHR43077">
    <property type="entry name" value="TRANSPORT PERMEASE YVFS-RELATED"/>
    <property type="match status" value="1"/>
</dbReference>
<dbReference type="GO" id="GO:0016020">
    <property type="term" value="C:membrane"/>
    <property type="evidence" value="ECO:0007669"/>
    <property type="project" value="UniProtKB-SubCell"/>
</dbReference>
<dbReference type="EMBL" id="ACEC01000119">
    <property type="protein sequence ID" value="EEG28984.1"/>
    <property type="molecule type" value="Genomic_DNA"/>
</dbReference>
<dbReference type="InterPro" id="IPR017501">
    <property type="entry name" value="Phage_infect_YhgE_C"/>
</dbReference>